<dbReference type="Pfam" id="PF07690">
    <property type="entry name" value="MFS_1"/>
    <property type="match status" value="1"/>
</dbReference>
<dbReference type="EMBL" id="MLKD01000005">
    <property type="protein sequence ID" value="OQE26230.1"/>
    <property type="molecule type" value="Genomic_DNA"/>
</dbReference>
<feature type="transmembrane region" description="Helical" evidence="7">
    <location>
        <begin position="37"/>
        <end position="60"/>
    </location>
</feature>
<dbReference type="InterPro" id="IPR011701">
    <property type="entry name" value="MFS"/>
</dbReference>
<dbReference type="InterPro" id="IPR036259">
    <property type="entry name" value="MFS_trans_sf"/>
</dbReference>
<evidence type="ECO:0000256" key="5">
    <source>
        <dbReference type="ARBA" id="ARBA00023136"/>
    </source>
</evidence>
<feature type="transmembrane region" description="Helical" evidence="7">
    <location>
        <begin position="258"/>
        <end position="276"/>
    </location>
</feature>
<feature type="transmembrane region" description="Helical" evidence="7">
    <location>
        <begin position="135"/>
        <end position="153"/>
    </location>
</feature>
<feature type="compositionally biased region" description="Polar residues" evidence="6">
    <location>
        <begin position="1"/>
        <end position="21"/>
    </location>
</feature>
<dbReference type="GO" id="GO:0022857">
    <property type="term" value="F:transmembrane transporter activity"/>
    <property type="evidence" value="ECO:0007669"/>
    <property type="project" value="InterPro"/>
</dbReference>
<accession>A0A1V6TJW4</accession>
<name>A0A1V6TJW4_9EURO</name>
<evidence type="ECO:0000256" key="3">
    <source>
        <dbReference type="ARBA" id="ARBA00022692"/>
    </source>
</evidence>
<dbReference type="GO" id="GO:0005886">
    <property type="term" value="C:plasma membrane"/>
    <property type="evidence" value="ECO:0007669"/>
    <property type="project" value="TreeGrafter"/>
</dbReference>
<proteinExistence type="inferred from homology"/>
<evidence type="ECO:0000256" key="1">
    <source>
        <dbReference type="ARBA" id="ARBA00004141"/>
    </source>
</evidence>
<dbReference type="PROSITE" id="PS50850">
    <property type="entry name" value="MFS"/>
    <property type="match status" value="1"/>
</dbReference>
<feature type="transmembrane region" description="Helical" evidence="7">
    <location>
        <begin position="297"/>
        <end position="314"/>
    </location>
</feature>
<comment type="similarity">
    <text evidence="2">Belongs to the major facilitator superfamily. TCR/Tet family.</text>
</comment>
<dbReference type="PANTHER" id="PTHR23501">
    <property type="entry name" value="MAJOR FACILITATOR SUPERFAMILY"/>
    <property type="match status" value="1"/>
</dbReference>
<dbReference type="SUPFAM" id="SSF103473">
    <property type="entry name" value="MFS general substrate transporter"/>
    <property type="match status" value="1"/>
</dbReference>
<feature type="transmembrane region" description="Helical" evidence="7">
    <location>
        <begin position="103"/>
        <end position="129"/>
    </location>
</feature>
<feature type="transmembrane region" description="Helical" evidence="7">
    <location>
        <begin position="191"/>
        <end position="211"/>
    </location>
</feature>
<organism evidence="9 10">
    <name type="scientific">Penicillium steckii</name>
    <dbReference type="NCBI Taxonomy" id="303698"/>
    <lineage>
        <taxon>Eukaryota</taxon>
        <taxon>Fungi</taxon>
        <taxon>Dikarya</taxon>
        <taxon>Ascomycota</taxon>
        <taxon>Pezizomycotina</taxon>
        <taxon>Eurotiomycetes</taxon>
        <taxon>Eurotiomycetidae</taxon>
        <taxon>Eurotiales</taxon>
        <taxon>Aspergillaceae</taxon>
        <taxon>Penicillium</taxon>
    </lineage>
</organism>
<keyword evidence="5 7" id="KW-0472">Membrane</keyword>
<gene>
    <name evidence="9" type="ORF">PENSTE_c005G05676</name>
</gene>
<dbReference type="AlphaFoldDB" id="A0A1V6TJW4"/>
<dbReference type="Proteomes" id="UP000191285">
    <property type="component" value="Unassembled WGS sequence"/>
</dbReference>
<dbReference type="PANTHER" id="PTHR23501:SF102">
    <property type="entry name" value="DRUG TRANSPORTER, PUTATIVE (AFU_ORTHOLOGUE AFUA_3G08530)-RELATED"/>
    <property type="match status" value="1"/>
</dbReference>
<sequence length="316" mass="34014">MAESTTQQEPAQQEVFTTASSDGDAGNNSRSLLQLSVVMSSLCAAVFVAALDVTIITTAVPAIAGHFHSNSGYTWIGSSYILANSATIPIWGKVSDIWGRKPLLLASLLIFFIGSLLCSVGETMSAFLAGRAVQGLGAAGVLTLVNICVCDLFSMRDRGLYWGIISLVWAVACGVGPVLGGTFTERIGWRWCFWINLPISGIVFVLLWAFLKLETPHTPIWAGLKAIDWTGGLFVVGSTIMLLLALDFGGVTHPWDSATVICLIVFSVVAFGVFIVNESKLAKYPIIPLMLFRRRSGVASFLVCFCHGFIFLGQTY</sequence>
<dbReference type="OrthoDB" id="10021397at2759"/>
<keyword evidence="3 7" id="KW-0812">Transmembrane</keyword>
<dbReference type="Gene3D" id="1.20.1720.10">
    <property type="entry name" value="Multidrug resistance protein D"/>
    <property type="match status" value="1"/>
</dbReference>
<feature type="transmembrane region" description="Helical" evidence="7">
    <location>
        <begin position="72"/>
        <end position="91"/>
    </location>
</feature>
<dbReference type="FunFam" id="1.20.1720.10:FF:000014">
    <property type="entry name" value="MFS drug transporter, putative"/>
    <property type="match status" value="1"/>
</dbReference>
<feature type="region of interest" description="Disordered" evidence="6">
    <location>
        <begin position="1"/>
        <end position="26"/>
    </location>
</feature>
<keyword evidence="4 7" id="KW-1133">Transmembrane helix</keyword>
<dbReference type="PRINTS" id="PR01036">
    <property type="entry name" value="TCRTETB"/>
</dbReference>
<evidence type="ECO:0000256" key="6">
    <source>
        <dbReference type="SAM" id="MobiDB-lite"/>
    </source>
</evidence>
<evidence type="ECO:0000313" key="9">
    <source>
        <dbReference type="EMBL" id="OQE26230.1"/>
    </source>
</evidence>
<evidence type="ECO:0000313" key="10">
    <source>
        <dbReference type="Proteomes" id="UP000191285"/>
    </source>
</evidence>
<evidence type="ECO:0000256" key="7">
    <source>
        <dbReference type="SAM" id="Phobius"/>
    </source>
</evidence>
<evidence type="ECO:0000256" key="2">
    <source>
        <dbReference type="ARBA" id="ARBA00007520"/>
    </source>
</evidence>
<comment type="subcellular location">
    <subcellularLocation>
        <location evidence="1">Membrane</location>
        <topology evidence="1">Multi-pass membrane protein</topology>
    </subcellularLocation>
</comment>
<feature type="transmembrane region" description="Helical" evidence="7">
    <location>
        <begin position="223"/>
        <end position="246"/>
    </location>
</feature>
<reference evidence="10" key="1">
    <citation type="journal article" date="2017" name="Nat. Microbiol.">
        <title>Global analysis of biosynthetic gene clusters reveals vast potential of secondary metabolite production in Penicillium species.</title>
        <authorList>
            <person name="Nielsen J.C."/>
            <person name="Grijseels S."/>
            <person name="Prigent S."/>
            <person name="Ji B."/>
            <person name="Dainat J."/>
            <person name="Nielsen K.F."/>
            <person name="Frisvad J.C."/>
            <person name="Workman M."/>
            <person name="Nielsen J."/>
        </authorList>
    </citation>
    <scope>NUCLEOTIDE SEQUENCE [LARGE SCALE GENOMIC DNA]</scope>
    <source>
        <strain evidence="10">IBT 24891</strain>
    </source>
</reference>
<evidence type="ECO:0000256" key="4">
    <source>
        <dbReference type="ARBA" id="ARBA00022989"/>
    </source>
</evidence>
<comment type="caution">
    <text evidence="9">The sequence shown here is derived from an EMBL/GenBank/DDBJ whole genome shotgun (WGS) entry which is preliminary data.</text>
</comment>
<dbReference type="InterPro" id="IPR020846">
    <property type="entry name" value="MFS_dom"/>
</dbReference>
<keyword evidence="10" id="KW-1185">Reference proteome</keyword>
<evidence type="ECO:0000259" key="8">
    <source>
        <dbReference type="PROSITE" id="PS50850"/>
    </source>
</evidence>
<feature type="domain" description="Major facilitator superfamily (MFS) profile" evidence="8">
    <location>
        <begin position="38"/>
        <end position="316"/>
    </location>
</feature>
<protein>
    <recommendedName>
        <fullName evidence="8">Major facilitator superfamily (MFS) profile domain-containing protein</fullName>
    </recommendedName>
</protein>
<feature type="transmembrane region" description="Helical" evidence="7">
    <location>
        <begin position="160"/>
        <end position="179"/>
    </location>
</feature>